<dbReference type="Pfam" id="PF01535">
    <property type="entry name" value="PPR"/>
    <property type="match status" value="2"/>
</dbReference>
<dbReference type="InterPro" id="IPR002885">
    <property type="entry name" value="PPR_rpt"/>
</dbReference>
<feature type="repeat" description="PPR" evidence="2">
    <location>
        <begin position="467"/>
        <end position="501"/>
    </location>
</feature>
<dbReference type="InterPro" id="IPR011990">
    <property type="entry name" value="TPR-like_helical_dom_sf"/>
</dbReference>
<dbReference type="PANTHER" id="PTHR47859:SF1">
    <property type="entry name" value="PENTATRICOPEPTIDE REPEAT-CONTAINING PROTEIN"/>
    <property type="match status" value="1"/>
</dbReference>
<evidence type="ECO:0000313" key="3">
    <source>
        <dbReference type="EMBL" id="KAK4275054.1"/>
    </source>
</evidence>
<proteinExistence type="predicted"/>
<dbReference type="Proteomes" id="UP001293593">
    <property type="component" value="Unassembled WGS sequence"/>
</dbReference>
<sequence length="834" mass="94996">MVLRGMHAFRARVVLRSTVESFCKSKWHQYGDELAGELCTQRTFSTTRSTDFVESGAGSTTRVLQMQIVDALRLGERRRASDLLLEFGYGSHSLRADDFVDIIKYCARSPDPLFVMEIWRLLEARDINLNHICSSLMLQALCRGGYLEEAFNLMNFLRETQQLYPVLSLYNSFLEGCTKMRSITHASKCLDLMEKHMVGNNEVTYTLLLKLAVLQKNLSAVHQIWKEYVKHYSISNIALREFIWSFRMLGDLTSAFKALQLMVSLVNKGDMYIDSKDYGKFSAKQKRKNDGNEMLYSTRLDIPIPLKGELGSTILDMKENKQVDPFICAPLEHSPDVNSASIEAKSVGMCRLNGQKYPSQIMKFLSWSFNDVMDACAQGQNYALAEQLILQMQDLGLQPSRHTYGGFIRAAVSQRGFREGLEVLKIMRQKKLKPYDSTLVNLSVSCSKALELDLAEALLNQISTYQHPRPFNAFLASCDKMNKPERAVRVLAKMKQMNIAPDIRTYELLFTLFTNVNPPYEKGNMISQVEVAKRIHAIERDMVKNGIHHSYHSLKSLLRALGEEGMIREMMQYLHVAENLFIHKDPTLGSAIYNIVLQYLVVAKESHMAIEIFKMMKLCGFQLSPATYNIMIDCCSILGCFKSASLLVSIMIREGFYPSTPTYTALIKVLLKDENFNEALNLLGHMRSDGVNLDVLVFNTILRKAWEKGRIDVIEFIVERMHQAEILPDQTTCSSVFCAYVESGFHNTAIQALQVLSMRMLGGHVQIDEEKRKLVNEFILAEDSAVESRILEFFEESEEKIAVALLNLRWCAIAGFPMCWSADQSLWAKRLKIV</sequence>
<reference evidence="3" key="1">
    <citation type="submission" date="2023-10" db="EMBL/GenBank/DDBJ databases">
        <title>Chromosome-level genome of the transformable northern wattle, Acacia crassicarpa.</title>
        <authorList>
            <person name="Massaro I."/>
            <person name="Sinha N.R."/>
            <person name="Poethig S."/>
            <person name="Leichty A.R."/>
        </authorList>
    </citation>
    <scope>NUCLEOTIDE SEQUENCE</scope>
    <source>
        <strain evidence="3">Acra3RX</strain>
        <tissue evidence="3">Leaf</tissue>
    </source>
</reference>
<dbReference type="PANTHER" id="PTHR47859">
    <property type="entry name" value="PENTATRICOPEPTIDE REPEAT-CONTAINING PROTEIN"/>
    <property type="match status" value="1"/>
</dbReference>
<feature type="repeat" description="PPR" evidence="2">
    <location>
        <begin position="624"/>
        <end position="658"/>
    </location>
</feature>
<comment type="caution">
    <text evidence="3">The sequence shown here is derived from an EMBL/GenBank/DDBJ whole genome shotgun (WGS) entry which is preliminary data.</text>
</comment>
<dbReference type="Pfam" id="PF13812">
    <property type="entry name" value="PPR_3"/>
    <property type="match status" value="2"/>
</dbReference>
<evidence type="ECO:0000313" key="4">
    <source>
        <dbReference type="Proteomes" id="UP001293593"/>
    </source>
</evidence>
<dbReference type="AlphaFoldDB" id="A0AAE1JVX5"/>
<accession>A0AAE1JVX5</accession>
<gene>
    <name evidence="3" type="ORF">QN277_018196</name>
</gene>
<dbReference type="Gene3D" id="1.25.40.10">
    <property type="entry name" value="Tetratricopeptide repeat domain"/>
    <property type="match status" value="4"/>
</dbReference>
<dbReference type="Pfam" id="PF13041">
    <property type="entry name" value="PPR_2"/>
    <property type="match status" value="1"/>
</dbReference>
<dbReference type="NCBIfam" id="TIGR00756">
    <property type="entry name" value="PPR"/>
    <property type="match status" value="3"/>
</dbReference>
<evidence type="ECO:0008006" key="5">
    <source>
        <dbReference type="Google" id="ProtNLM"/>
    </source>
</evidence>
<protein>
    <recommendedName>
        <fullName evidence="5">Pentatricopeptide repeat-containing protein</fullName>
    </recommendedName>
</protein>
<evidence type="ECO:0000256" key="1">
    <source>
        <dbReference type="ARBA" id="ARBA00022737"/>
    </source>
</evidence>
<feature type="repeat" description="PPR" evidence="2">
    <location>
        <begin position="659"/>
        <end position="693"/>
    </location>
</feature>
<organism evidence="3 4">
    <name type="scientific">Acacia crassicarpa</name>
    <name type="common">northern wattle</name>
    <dbReference type="NCBI Taxonomy" id="499986"/>
    <lineage>
        <taxon>Eukaryota</taxon>
        <taxon>Viridiplantae</taxon>
        <taxon>Streptophyta</taxon>
        <taxon>Embryophyta</taxon>
        <taxon>Tracheophyta</taxon>
        <taxon>Spermatophyta</taxon>
        <taxon>Magnoliopsida</taxon>
        <taxon>eudicotyledons</taxon>
        <taxon>Gunneridae</taxon>
        <taxon>Pentapetalae</taxon>
        <taxon>rosids</taxon>
        <taxon>fabids</taxon>
        <taxon>Fabales</taxon>
        <taxon>Fabaceae</taxon>
        <taxon>Caesalpinioideae</taxon>
        <taxon>mimosoid clade</taxon>
        <taxon>Acacieae</taxon>
        <taxon>Acacia</taxon>
    </lineage>
</organism>
<keyword evidence="4" id="KW-1185">Reference proteome</keyword>
<keyword evidence="1" id="KW-0677">Repeat</keyword>
<name>A0AAE1JVX5_9FABA</name>
<evidence type="ECO:0000256" key="2">
    <source>
        <dbReference type="PROSITE-ProRule" id="PRU00708"/>
    </source>
</evidence>
<dbReference type="PROSITE" id="PS51375">
    <property type="entry name" value="PPR"/>
    <property type="match status" value="3"/>
</dbReference>
<dbReference type="EMBL" id="JAWXYG010000004">
    <property type="protein sequence ID" value="KAK4275054.1"/>
    <property type="molecule type" value="Genomic_DNA"/>
</dbReference>